<dbReference type="AlphaFoldDB" id="A0A4Z1HBY9"/>
<dbReference type="OrthoDB" id="3473305at2759"/>
<feature type="region of interest" description="Disordered" evidence="1">
    <location>
        <begin position="1"/>
        <end position="133"/>
    </location>
</feature>
<gene>
    <name evidence="3" type="ORF">BOTNAR_0576g00020</name>
</gene>
<keyword evidence="4" id="KW-1185">Reference proteome</keyword>
<evidence type="ECO:0000313" key="4">
    <source>
        <dbReference type="Proteomes" id="UP000297452"/>
    </source>
</evidence>
<feature type="compositionally biased region" description="Polar residues" evidence="1">
    <location>
        <begin position="20"/>
        <end position="32"/>
    </location>
</feature>
<reference evidence="3 4" key="1">
    <citation type="submission" date="2017-12" db="EMBL/GenBank/DDBJ databases">
        <title>Comparative genomics of Botrytis spp.</title>
        <authorList>
            <person name="Valero-Jimenez C.A."/>
            <person name="Tapia P."/>
            <person name="Veloso J."/>
            <person name="Silva-Moreno E."/>
            <person name="Staats M."/>
            <person name="Valdes J.H."/>
            <person name="Van Kan J.A.L."/>
        </authorList>
    </citation>
    <scope>NUCLEOTIDE SEQUENCE [LARGE SCALE GENOMIC DNA]</scope>
    <source>
        <strain evidence="3 4">MUCL2120</strain>
    </source>
</reference>
<evidence type="ECO:0000313" key="3">
    <source>
        <dbReference type="EMBL" id="TGO46606.1"/>
    </source>
</evidence>
<accession>A0A4Z1HBY9</accession>
<name>A0A4Z1HBY9_9HELO</name>
<feature type="domain" description="2EXR" evidence="2">
    <location>
        <begin position="139"/>
        <end position="236"/>
    </location>
</feature>
<dbReference type="InterPro" id="IPR045518">
    <property type="entry name" value="2EXR"/>
</dbReference>
<protein>
    <recommendedName>
        <fullName evidence="2">2EXR domain-containing protein</fullName>
    </recommendedName>
</protein>
<organism evidence="3 4">
    <name type="scientific">Botryotinia narcissicola</name>
    <dbReference type="NCBI Taxonomy" id="278944"/>
    <lineage>
        <taxon>Eukaryota</taxon>
        <taxon>Fungi</taxon>
        <taxon>Dikarya</taxon>
        <taxon>Ascomycota</taxon>
        <taxon>Pezizomycotina</taxon>
        <taxon>Leotiomycetes</taxon>
        <taxon>Helotiales</taxon>
        <taxon>Sclerotiniaceae</taxon>
        <taxon>Botryotinia</taxon>
    </lineage>
</organism>
<evidence type="ECO:0000259" key="2">
    <source>
        <dbReference type="Pfam" id="PF20150"/>
    </source>
</evidence>
<sequence>MAAPFNSSLRGGYKVPRGNKTMSPTRALNSAEKSILIDDDDSNQSNTDQTKDLINSSPDWKEKRKGKGRGRGNGRRRGNGKRKRETTEVYHPYWKPEMDKAKSSLTTSDMPTASHDNKEEPNQLATKKMVDETSDHRKKLPTEIWIEIWELVANKNSRNLDIWTWSERPEKIWEIEKQRIINGPRNYSTQIRWNPFKFVTTQVVPPILHVSCLSRLSGLKYYKLAFGCHLGMPKTPSEDYSMIEPRIYCHKMILYIQWAVSAFPKEISAIALNLGALNSVAPRLHEDNDLYEKQIAHEHLGYEYFRVLNRNPGRIDRTDSFFESDQGEKFSSRASKVYLYYFNDYICKQGPRDFRFTSPVDDSFIRSLHGDEASDYSFDNLLAHAAFTNRVHHRKGQDDMYREWVKWLEYGGLTWLNDGGPKPGYIITPNPTPYNQTRNEFFANLRPWQKEIFIKRGVPNIGINSKFWVPGVPEVQYMNLEIHG</sequence>
<dbReference type="Proteomes" id="UP000297452">
    <property type="component" value="Unassembled WGS sequence"/>
</dbReference>
<evidence type="ECO:0000256" key="1">
    <source>
        <dbReference type="SAM" id="MobiDB-lite"/>
    </source>
</evidence>
<comment type="caution">
    <text evidence="3">The sequence shown here is derived from an EMBL/GenBank/DDBJ whole genome shotgun (WGS) entry which is preliminary data.</text>
</comment>
<dbReference type="Pfam" id="PF20150">
    <property type="entry name" value="2EXR"/>
    <property type="match status" value="1"/>
</dbReference>
<feature type="compositionally biased region" description="Basic residues" evidence="1">
    <location>
        <begin position="63"/>
        <end position="84"/>
    </location>
</feature>
<proteinExistence type="predicted"/>
<dbReference type="EMBL" id="PQXJ01000576">
    <property type="protein sequence ID" value="TGO46606.1"/>
    <property type="molecule type" value="Genomic_DNA"/>
</dbReference>